<evidence type="ECO:0000313" key="3">
    <source>
        <dbReference type="Proteomes" id="UP000717328"/>
    </source>
</evidence>
<dbReference type="EMBL" id="JABCKI010006074">
    <property type="protein sequence ID" value="KAG5635511.1"/>
    <property type="molecule type" value="Genomic_DNA"/>
</dbReference>
<name>A0A9P7FR93_9AGAR</name>
<proteinExistence type="predicted"/>
<dbReference type="AlphaFoldDB" id="A0A9P7FR93"/>
<reference evidence="2" key="2">
    <citation type="submission" date="2021-10" db="EMBL/GenBank/DDBJ databases">
        <title>Phylogenomics reveals ancestral predisposition of the termite-cultivated fungus Termitomyces towards a domesticated lifestyle.</title>
        <authorList>
            <person name="Auxier B."/>
            <person name="Grum-Grzhimaylo A."/>
            <person name="Cardenas M.E."/>
            <person name="Lodge J.D."/>
            <person name="Laessoe T."/>
            <person name="Pedersen O."/>
            <person name="Smith M.E."/>
            <person name="Kuyper T.W."/>
            <person name="Franco-Molano E.A."/>
            <person name="Baroni T.J."/>
            <person name="Aanen D.K."/>
        </authorList>
    </citation>
    <scope>NUCLEOTIDE SEQUENCE</scope>
    <source>
        <strain evidence="2">D49</strain>
    </source>
</reference>
<comment type="caution">
    <text evidence="2">The sequence shown here is derived from an EMBL/GenBank/DDBJ whole genome shotgun (WGS) entry which is preliminary data.</text>
</comment>
<keyword evidence="1" id="KW-0732">Signal</keyword>
<feature type="signal peptide" evidence="1">
    <location>
        <begin position="1"/>
        <end position="23"/>
    </location>
</feature>
<gene>
    <name evidence="2" type="ORF">H0H81_011007</name>
</gene>
<accession>A0A9P7FR93</accession>
<evidence type="ECO:0000256" key="1">
    <source>
        <dbReference type="SAM" id="SignalP"/>
    </source>
</evidence>
<evidence type="ECO:0000313" key="2">
    <source>
        <dbReference type="EMBL" id="KAG5635511.1"/>
    </source>
</evidence>
<reference evidence="2" key="1">
    <citation type="submission" date="2021-02" db="EMBL/GenBank/DDBJ databases">
        <authorList>
            <person name="Nieuwenhuis M."/>
            <person name="Van De Peppel L.J.J."/>
        </authorList>
    </citation>
    <scope>NUCLEOTIDE SEQUENCE</scope>
    <source>
        <strain evidence="2">D49</strain>
    </source>
</reference>
<organism evidence="2 3">
    <name type="scientific">Sphagnurus paluster</name>
    <dbReference type="NCBI Taxonomy" id="117069"/>
    <lineage>
        <taxon>Eukaryota</taxon>
        <taxon>Fungi</taxon>
        <taxon>Dikarya</taxon>
        <taxon>Basidiomycota</taxon>
        <taxon>Agaricomycotina</taxon>
        <taxon>Agaricomycetes</taxon>
        <taxon>Agaricomycetidae</taxon>
        <taxon>Agaricales</taxon>
        <taxon>Tricholomatineae</taxon>
        <taxon>Lyophyllaceae</taxon>
        <taxon>Sphagnurus</taxon>
    </lineage>
</organism>
<keyword evidence="3" id="KW-1185">Reference proteome</keyword>
<feature type="chain" id="PRO_5040515295" evidence="1">
    <location>
        <begin position="24"/>
        <end position="277"/>
    </location>
</feature>
<sequence>MPGQRSSVMLLAKLSCPVFAAYAQDVTLFVGQSWKPFGSLRLPRLTSLTITIHATGVSGRLTFRGLRALLQCFLRVDSLRTLVISVPGKHHLPAIILATPTYCLVSFTFTYDGLSEVTKLDGLFKAVGPYLYDLTLHLHSPFTGLGKKDRIQDLSLCAFPNLCRLKLDVKHWRGETHLVRLLGSLPQPAKLLQVDIVVEGIRDLEAEVWAGVHDKLTSMGEPPMLHIEIFFDSQSLIDKYEPFVCSLFDSVMPFYHEVFSFELICPTGAHKYVGVRE</sequence>
<dbReference type="Proteomes" id="UP000717328">
    <property type="component" value="Unassembled WGS sequence"/>
</dbReference>
<protein>
    <submittedName>
        <fullName evidence="2">Uncharacterized protein</fullName>
    </submittedName>
</protein>